<name>A0ABU2I041_9RHOB</name>
<dbReference type="EMBL" id="JAVQLW010000006">
    <property type="protein sequence ID" value="MDS9470229.1"/>
    <property type="molecule type" value="Genomic_DNA"/>
</dbReference>
<protein>
    <submittedName>
        <fullName evidence="1">Uncharacterized protein</fullName>
    </submittedName>
</protein>
<organism evidence="1 2">
    <name type="scientific">Paracoccus aurantius</name>
    <dbReference type="NCBI Taxonomy" id="3073814"/>
    <lineage>
        <taxon>Bacteria</taxon>
        <taxon>Pseudomonadati</taxon>
        <taxon>Pseudomonadota</taxon>
        <taxon>Alphaproteobacteria</taxon>
        <taxon>Rhodobacterales</taxon>
        <taxon>Paracoccaceae</taxon>
        <taxon>Paracoccus</taxon>
    </lineage>
</organism>
<comment type="caution">
    <text evidence="1">The sequence shown here is derived from an EMBL/GenBank/DDBJ whole genome shotgun (WGS) entry which is preliminary data.</text>
</comment>
<dbReference type="Proteomes" id="UP001269144">
    <property type="component" value="Unassembled WGS sequence"/>
</dbReference>
<dbReference type="RefSeq" id="WP_311163052.1">
    <property type="nucleotide sequence ID" value="NZ_JAVQLW010000006.1"/>
</dbReference>
<keyword evidence="2" id="KW-1185">Reference proteome</keyword>
<sequence length="92" mass="10415">MFGQGVHITGTCLPPEEPFVPEDDTSLAQYAGLIAEDFESYFAASSEYFACMDVTRKIEFDRARQVSERHRQFLDRLDRLGLRAKAALGQEP</sequence>
<evidence type="ECO:0000313" key="2">
    <source>
        <dbReference type="Proteomes" id="UP001269144"/>
    </source>
</evidence>
<accession>A0ABU2I041</accession>
<proteinExistence type="predicted"/>
<gene>
    <name evidence="1" type="ORF">RGQ15_22035</name>
</gene>
<reference evidence="2" key="1">
    <citation type="submission" date="2023-07" db="EMBL/GenBank/DDBJ databases">
        <title>Paracoccus sp. MBLB3053 whole genome sequence.</title>
        <authorList>
            <person name="Hwang C.Y."/>
            <person name="Cho E.-S."/>
            <person name="Seo M.-J."/>
        </authorList>
    </citation>
    <scope>NUCLEOTIDE SEQUENCE [LARGE SCALE GENOMIC DNA]</scope>
    <source>
        <strain evidence="2">MBLB3053</strain>
    </source>
</reference>
<evidence type="ECO:0000313" key="1">
    <source>
        <dbReference type="EMBL" id="MDS9470229.1"/>
    </source>
</evidence>